<name>A0A0E3WC26_MYCLN</name>
<organism evidence="2 3">
    <name type="scientific">Mycobacterium lentiflavum</name>
    <dbReference type="NCBI Taxonomy" id="141349"/>
    <lineage>
        <taxon>Bacteria</taxon>
        <taxon>Bacillati</taxon>
        <taxon>Actinomycetota</taxon>
        <taxon>Actinomycetes</taxon>
        <taxon>Mycobacteriales</taxon>
        <taxon>Mycobacteriaceae</taxon>
        <taxon>Mycobacterium</taxon>
        <taxon>Mycobacterium simiae complex</taxon>
    </lineage>
</organism>
<evidence type="ECO:0000313" key="2">
    <source>
        <dbReference type="EMBL" id="CQD11683.1"/>
    </source>
</evidence>
<accession>A0A0E3WC26</accession>
<dbReference type="EMBL" id="CTEE01000001">
    <property type="protein sequence ID" value="CQD11683.1"/>
    <property type="molecule type" value="Genomic_DNA"/>
</dbReference>
<evidence type="ECO:0000256" key="1">
    <source>
        <dbReference type="SAM" id="MobiDB-lite"/>
    </source>
</evidence>
<feature type="compositionally biased region" description="Basic residues" evidence="1">
    <location>
        <begin position="14"/>
        <end position="25"/>
    </location>
</feature>
<proteinExistence type="predicted"/>
<gene>
    <name evidence="2" type="ORF">BN1232_02189</name>
</gene>
<dbReference type="AlphaFoldDB" id="A0A0E3WC26"/>
<protein>
    <submittedName>
        <fullName evidence="2">Exported alanine and valine rich protein</fullName>
    </submittedName>
</protein>
<sequence length="215" mass="23183">MAALESLTGDKTRRRDRPGRWSRRLTGRCDPSRRAHSMCNYSKMRRWLIVLSTLLIAAASTAGVAAAPARAQDAPIGHIGDTLRVDTGTYIADVTVSSVTPCDPPPGFGYTRSGVPIKSFPGSTPNRADVTVRAIQVPNPFIMATAFSFDGVTPFADAYKPRASDAPDALDNVLTNAPNGATVRGGVYWDAYRDPVSNVVLLDRKTGKHLAQWNL</sequence>
<evidence type="ECO:0000313" key="3">
    <source>
        <dbReference type="Proteomes" id="UP000199251"/>
    </source>
</evidence>
<reference evidence="2 3" key="1">
    <citation type="submission" date="2015-03" db="EMBL/GenBank/DDBJ databases">
        <authorList>
            <person name="Urmite Genomes"/>
        </authorList>
    </citation>
    <scope>NUCLEOTIDE SEQUENCE [LARGE SCALE GENOMIC DNA]</scope>
    <source>
        <strain evidence="2 3">CSUR P1491</strain>
    </source>
</reference>
<dbReference type="STRING" id="141349.BN1232_02189"/>
<dbReference type="Proteomes" id="UP000199251">
    <property type="component" value="Unassembled WGS sequence"/>
</dbReference>
<feature type="region of interest" description="Disordered" evidence="1">
    <location>
        <begin position="1"/>
        <end position="25"/>
    </location>
</feature>